<dbReference type="InterPro" id="IPR008969">
    <property type="entry name" value="CarboxyPept-like_regulatory"/>
</dbReference>
<dbReference type="Proteomes" id="UP001214530">
    <property type="component" value="Chromosome"/>
</dbReference>
<evidence type="ECO:0000256" key="5">
    <source>
        <dbReference type="ARBA" id="ARBA00023136"/>
    </source>
</evidence>
<dbReference type="InterPro" id="IPR012910">
    <property type="entry name" value="Plug_dom"/>
</dbReference>
<keyword evidence="9" id="KW-0675">Receptor</keyword>
<evidence type="ECO:0000256" key="2">
    <source>
        <dbReference type="ARBA" id="ARBA00022448"/>
    </source>
</evidence>
<protein>
    <submittedName>
        <fullName evidence="9">TonB-dependent receptor</fullName>
    </submittedName>
</protein>
<keyword evidence="3 7" id="KW-1134">Transmembrane beta strand</keyword>
<keyword evidence="2 7" id="KW-0813">Transport</keyword>
<evidence type="ECO:0000256" key="3">
    <source>
        <dbReference type="ARBA" id="ARBA00022452"/>
    </source>
</evidence>
<dbReference type="AlphaFoldDB" id="A0AAJ5W9M8"/>
<organism evidence="9 10">
    <name type="scientific">Candidatus Pedobacter colombiensis</name>
    <dbReference type="NCBI Taxonomy" id="3121371"/>
    <lineage>
        <taxon>Bacteria</taxon>
        <taxon>Pseudomonadati</taxon>
        <taxon>Bacteroidota</taxon>
        <taxon>Sphingobacteriia</taxon>
        <taxon>Sphingobacteriales</taxon>
        <taxon>Sphingobacteriaceae</taxon>
        <taxon>Pedobacter</taxon>
    </lineage>
</organism>
<name>A0AAJ5W9M8_9SPHI</name>
<comment type="similarity">
    <text evidence="7">Belongs to the TonB-dependent receptor family.</text>
</comment>
<dbReference type="EMBL" id="CP119313">
    <property type="protein sequence ID" value="WEK20240.1"/>
    <property type="molecule type" value="Genomic_DNA"/>
</dbReference>
<keyword evidence="4 7" id="KW-0812">Transmembrane</keyword>
<dbReference type="NCBIfam" id="TIGR04056">
    <property type="entry name" value="OMP_RagA_SusC"/>
    <property type="match status" value="1"/>
</dbReference>
<evidence type="ECO:0000256" key="1">
    <source>
        <dbReference type="ARBA" id="ARBA00004571"/>
    </source>
</evidence>
<dbReference type="InterPro" id="IPR039426">
    <property type="entry name" value="TonB-dep_rcpt-like"/>
</dbReference>
<dbReference type="InterPro" id="IPR023997">
    <property type="entry name" value="TonB-dep_OMP_SusC/RagA_CS"/>
</dbReference>
<accession>A0AAJ5W9M8</accession>
<evidence type="ECO:0000313" key="10">
    <source>
        <dbReference type="Proteomes" id="UP001214530"/>
    </source>
</evidence>
<comment type="subcellular location">
    <subcellularLocation>
        <location evidence="1 7">Cell outer membrane</location>
        <topology evidence="1 7">Multi-pass membrane protein</topology>
    </subcellularLocation>
</comment>
<sequence>MKFRRLPKILIITRHSYMLLLIYCGLAVIAPSKAFSQKHENITIQGTVSDEKGEKLPGVTVKVKGTSIGSITDASGNYTIKAPKDATLTFKSIGYLLKEIAVKDKTQIDVSLLVDTKTLDELVVVGYGTQKKSDITGAVTSISKERLDNMVRTDVVQLIQGAAAGLNVSTTAAGANPESGAVLLIRGRKSISASNDPLIILDGIPYNGSLSDINSSDIESLDILKDASAVAIYGSRASNGVILIQTKQGTKGKPTIKYDFLYGLQNVANFPHLMNGQEYYEFKKGVTNPDDDTEAAITPSELDVYNSGSYNSWTWKDLILRRGNSQQHNLSVSGGADKTTYNVSMSYLGTKGIVINDKYQRINTRINVTSNIKSWLTLGSSSMAGYINNSGAKPSFIDLFNKSPLAVPFNPDGSVNITPIADDPRKINPIENLLYDDLKRKYSVTSNNYLNVTLPFVKGLSYRLNTGVQYESSEKNWYQGTNTGKSGVLRGESETNSGNKYSYTIESIFSYKKDIKKHSIFLTGLLSIEEKENKNSILNGEGFANDFLSYYGITQASKIVPSYQYFKTTLLSQMFRANYAYDSRYLFTFTVRRDGFSGFGTNRKYGVFPSVAVGWNIANEGFLSSAKKTINTLKLRASYGLSGNQAISPYQTLSQLSEGDYIDGSVTAPGYIPSTLGTAGLGWESTKALNLGLDFGFFDSRISGDINVYRNNTNDLLLKRAISAVHGVNSVFQNIGKTRNEGIEITISTRNITKPDFSWITSANFTFIRTKILDLYGDGKDDIANNWFLGKQIKVNYDYKFIGVWQAEDAELAAKYGAKPGYARYEDLNNNGVYDPDDRQLIGSPEPNFTWGLTNNFKYKNFGLSVFMYGKTGVLKANPYKDRNYLITRTYWTPENRSNEFWSNTSQANRYLGKGIIPSVYENADFIRIKDITLNYSFSSKLMSSAGLNRLNIFLTGKNLFTITKWGALDPELDAQRAIPLQREYIVGFNLSF</sequence>
<dbReference type="Gene3D" id="2.40.170.20">
    <property type="entry name" value="TonB-dependent receptor, beta-barrel domain"/>
    <property type="match status" value="1"/>
</dbReference>
<dbReference type="NCBIfam" id="TIGR04057">
    <property type="entry name" value="SusC_RagA_signa"/>
    <property type="match status" value="1"/>
</dbReference>
<dbReference type="InterPro" id="IPR036942">
    <property type="entry name" value="Beta-barrel_TonB_sf"/>
</dbReference>
<evidence type="ECO:0000259" key="8">
    <source>
        <dbReference type="Pfam" id="PF07715"/>
    </source>
</evidence>
<dbReference type="SUPFAM" id="SSF49464">
    <property type="entry name" value="Carboxypeptidase regulatory domain-like"/>
    <property type="match status" value="1"/>
</dbReference>
<evidence type="ECO:0000256" key="7">
    <source>
        <dbReference type="PROSITE-ProRule" id="PRU01360"/>
    </source>
</evidence>
<feature type="domain" description="TonB-dependent receptor plug" evidence="8">
    <location>
        <begin position="132"/>
        <end position="241"/>
    </location>
</feature>
<evidence type="ECO:0000256" key="6">
    <source>
        <dbReference type="ARBA" id="ARBA00023237"/>
    </source>
</evidence>
<dbReference type="InterPro" id="IPR037066">
    <property type="entry name" value="Plug_dom_sf"/>
</dbReference>
<dbReference type="GO" id="GO:0009279">
    <property type="term" value="C:cell outer membrane"/>
    <property type="evidence" value="ECO:0007669"/>
    <property type="project" value="UniProtKB-SubCell"/>
</dbReference>
<gene>
    <name evidence="9" type="ORF">P0Y49_03635</name>
</gene>
<keyword evidence="5 7" id="KW-0472">Membrane</keyword>
<dbReference type="Pfam" id="PF13715">
    <property type="entry name" value="CarbopepD_reg_2"/>
    <property type="match status" value="1"/>
</dbReference>
<dbReference type="SUPFAM" id="SSF56935">
    <property type="entry name" value="Porins"/>
    <property type="match status" value="1"/>
</dbReference>
<dbReference type="Gene3D" id="2.170.130.10">
    <property type="entry name" value="TonB-dependent receptor, plug domain"/>
    <property type="match status" value="1"/>
</dbReference>
<dbReference type="Pfam" id="PF07715">
    <property type="entry name" value="Plug"/>
    <property type="match status" value="1"/>
</dbReference>
<reference evidence="9" key="1">
    <citation type="submission" date="2023-03" db="EMBL/GenBank/DDBJ databases">
        <title>Andean soil-derived lignocellulolytic bacterial consortium as a source of novel taxa and putative plastic-active enzymes.</title>
        <authorList>
            <person name="Diaz-Garcia L."/>
            <person name="Chuvochina M."/>
            <person name="Feuerriegel G."/>
            <person name="Bunk B."/>
            <person name="Sproer C."/>
            <person name="Streit W.R."/>
            <person name="Rodriguez L.M."/>
            <person name="Overmann J."/>
            <person name="Jimenez D.J."/>
        </authorList>
    </citation>
    <scope>NUCLEOTIDE SEQUENCE</scope>
    <source>
        <strain evidence="9">MAG 3858</strain>
    </source>
</reference>
<proteinExistence type="inferred from homology"/>
<keyword evidence="6 7" id="KW-0998">Cell outer membrane</keyword>
<dbReference type="PROSITE" id="PS52016">
    <property type="entry name" value="TONB_DEPENDENT_REC_3"/>
    <property type="match status" value="1"/>
</dbReference>
<evidence type="ECO:0000256" key="4">
    <source>
        <dbReference type="ARBA" id="ARBA00022692"/>
    </source>
</evidence>
<dbReference type="Gene3D" id="2.60.40.1120">
    <property type="entry name" value="Carboxypeptidase-like, regulatory domain"/>
    <property type="match status" value="1"/>
</dbReference>
<dbReference type="InterPro" id="IPR023996">
    <property type="entry name" value="TonB-dep_OMP_SusC/RagA"/>
</dbReference>
<evidence type="ECO:0000313" key="9">
    <source>
        <dbReference type="EMBL" id="WEK20240.1"/>
    </source>
</evidence>